<dbReference type="OMA" id="LMNTHVQ"/>
<comment type="similarity">
    <text evidence="1 3">Belongs to the sulfotransferase 1 family.</text>
</comment>
<dbReference type="EC" id="2.8.2.-" evidence="3"/>
<dbReference type="GO" id="GO:0016787">
    <property type="term" value="F:hydrolase activity"/>
    <property type="evidence" value="ECO:0007669"/>
    <property type="project" value="UniProtKB-KW"/>
</dbReference>
<reference evidence="5 6" key="1">
    <citation type="journal article" date="2018" name="Nat. Genet.">
        <title>The Rosa genome provides new insights in the design of modern roses.</title>
        <authorList>
            <person name="Bendahmane M."/>
        </authorList>
    </citation>
    <scope>NUCLEOTIDE SEQUENCE [LARGE SCALE GENOMIC DNA]</scope>
    <source>
        <strain evidence="6">cv. Old Blush</strain>
    </source>
</reference>
<gene>
    <name evidence="5" type="ORF">RchiOBHm_Chr7g0183681</name>
</gene>
<dbReference type="InterPro" id="IPR000863">
    <property type="entry name" value="Sulfotransferase_dom"/>
</dbReference>
<dbReference type="EMBL" id="PDCK01000045">
    <property type="protein sequence ID" value="PRQ16389.1"/>
    <property type="molecule type" value="Genomic_DNA"/>
</dbReference>
<protein>
    <recommendedName>
        <fullName evidence="3">Sulfotransferase</fullName>
        <ecNumber evidence="3">2.8.2.-</ecNumber>
    </recommendedName>
</protein>
<keyword evidence="2 3" id="KW-0808">Transferase</keyword>
<proteinExistence type="inferred from homology"/>
<dbReference type="AlphaFoldDB" id="A0A2P6P393"/>
<evidence type="ECO:0000259" key="4">
    <source>
        <dbReference type="Pfam" id="PF00685"/>
    </source>
</evidence>
<name>A0A2P6P393_ROSCH</name>
<dbReference type="Gene3D" id="3.40.50.300">
    <property type="entry name" value="P-loop containing nucleotide triphosphate hydrolases"/>
    <property type="match status" value="1"/>
</dbReference>
<dbReference type="Gramene" id="PRQ16389">
    <property type="protein sequence ID" value="PRQ16389"/>
    <property type="gene ID" value="RchiOBHm_Chr7g0183681"/>
</dbReference>
<organism evidence="5 6">
    <name type="scientific">Rosa chinensis</name>
    <name type="common">China rose</name>
    <dbReference type="NCBI Taxonomy" id="74649"/>
    <lineage>
        <taxon>Eukaryota</taxon>
        <taxon>Viridiplantae</taxon>
        <taxon>Streptophyta</taxon>
        <taxon>Embryophyta</taxon>
        <taxon>Tracheophyta</taxon>
        <taxon>Spermatophyta</taxon>
        <taxon>Magnoliopsida</taxon>
        <taxon>eudicotyledons</taxon>
        <taxon>Gunneridae</taxon>
        <taxon>Pentapetalae</taxon>
        <taxon>rosids</taxon>
        <taxon>fabids</taxon>
        <taxon>Rosales</taxon>
        <taxon>Rosaceae</taxon>
        <taxon>Rosoideae</taxon>
        <taxon>Rosoideae incertae sedis</taxon>
        <taxon>Rosa</taxon>
    </lineage>
</organism>
<evidence type="ECO:0000313" key="6">
    <source>
        <dbReference type="Proteomes" id="UP000238479"/>
    </source>
</evidence>
<dbReference type="Pfam" id="PF00685">
    <property type="entry name" value="Sulfotransfer_1"/>
    <property type="match status" value="1"/>
</dbReference>
<dbReference type="SUPFAM" id="SSF52540">
    <property type="entry name" value="P-loop containing nucleoside triphosphate hydrolases"/>
    <property type="match status" value="1"/>
</dbReference>
<keyword evidence="6" id="KW-1185">Reference proteome</keyword>
<dbReference type="Proteomes" id="UP000238479">
    <property type="component" value="Chromosome 7"/>
</dbReference>
<dbReference type="GO" id="GO:0008146">
    <property type="term" value="F:sulfotransferase activity"/>
    <property type="evidence" value="ECO:0007669"/>
    <property type="project" value="InterPro"/>
</dbReference>
<evidence type="ECO:0000256" key="1">
    <source>
        <dbReference type="ARBA" id="ARBA00005771"/>
    </source>
</evidence>
<evidence type="ECO:0000256" key="2">
    <source>
        <dbReference type="ARBA" id="ARBA00022679"/>
    </source>
</evidence>
<keyword evidence="5" id="KW-0378">Hydrolase</keyword>
<dbReference type="InterPro" id="IPR027417">
    <property type="entry name" value="P-loop_NTPase"/>
</dbReference>
<sequence>MQWLTKNPHDCVPFLESQVHSKDNPIAYLESLPSPRLLATHISYSSLPDSILNTLGTRIVCIARNPKDVLVSQWKFTQKNRTKKFKWLTCDTSSYTRGV</sequence>
<dbReference type="PANTHER" id="PTHR11783">
    <property type="entry name" value="SULFOTRANSFERASE SULT"/>
    <property type="match status" value="1"/>
</dbReference>
<feature type="domain" description="Sulfotransferase" evidence="4">
    <location>
        <begin position="5"/>
        <end position="81"/>
    </location>
</feature>
<accession>A0A2P6P393</accession>
<evidence type="ECO:0000313" key="5">
    <source>
        <dbReference type="EMBL" id="PRQ16389.1"/>
    </source>
</evidence>
<evidence type="ECO:0000256" key="3">
    <source>
        <dbReference type="RuleBase" id="RU361155"/>
    </source>
</evidence>
<comment type="caution">
    <text evidence="5">The sequence shown here is derived from an EMBL/GenBank/DDBJ whole genome shotgun (WGS) entry which is preliminary data.</text>
</comment>